<evidence type="ECO:0000256" key="1">
    <source>
        <dbReference type="SAM" id="Phobius"/>
    </source>
</evidence>
<dbReference type="EMBL" id="CP016534">
    <property type="protein sequence ID" value="ANU09628.1"/>
    <property type="molecule type" value="Genomic_DNA"/>
</dbReference>
<keyword evidence="1" id="KW-0812">Transmembrane</keyword>
<sequence>MLWLKFGLFLVALFGAIWLVKWVLRKIFNIEKETTNWFSNNHVNHLHKKMDWGIRIATMIAMFVVLYLFFYKEYPFALYLIIWVAFMFIDSSVKAFFQWKYTDNPKQWILTMSEITILVIAALVATIQLDLINLRL</sequence>
<dbReference type="RefSeq" id="WP_065536437.1">
    <property type="nucleotide sequence ID" value="NZ_CP016534.2"/>
</dbReference>
<accession>A0ABM6D340</accession>
<feature type="transmembrane region" description="Helical" evidence="1">
    <location>
        <begin position="109"/>
        <end position="129"/>
    </location>
</feature>
<evidence type="ECO:0008006" key="4">
    <source>
        <dbReference type="Google" id="ProtNLM"/>
    </source>
</evidence>
<dbReference type="InterPro" id="IPR025441">
    <property type="entry name" value="DUF4181"/>
</dbReference>
<dbReference type="Proteomes" id="UP000092661">
    <property type="component" value="Chromosome"/>
</dbReference>
<feature type="transmembrane region" description="Helical" evidence="1">
    <location>
        <begin position="52"/>
        <end position="70"/>
    </location>
</feature>
<keyword evidence="1" id="KW-1133">Transmembrane helix</keyword>
<reference evidence="2" key="1">
    <citation type="submission" date="2016-10" db="EMBL/GenBank/DDBJ databases">
        <authorList>
            <person name="See-Too W.S."/>
        </authorList>
    </citation>
    <scope>NUCLEOTIDE SEQUENCE</scope>
    <source>
        <strain evidence="2">DSM 14505</strain>
    </source>
</reference>
<name>A0ABM6D340_9BACL</name>
<gene>
    <name evidence="2" type="ORF">BBH88_04615</name>
</gene>
<dbReference type="Pfam" id="PF13789">
    <property type="entry name" value="DUF4181"/>
    <property type="match status" value="1"/>
</dbReference>
<evidence type="ECO:0000313" key="3">
    <source>
        <dbReference type="Proteomes" id="UP000092661"/>
    </source>
</evidence>
<feature type="transmembrane region" description="Helical" evidence="1">
    <location>
        <begin position="76"/>
        <end position="97"/>
    </location>
</feature>
<evidence type="ECO:0000313" key="2">
    <source>
        <dbReference type="EMBL" id="ANU09628.1"/>
    </source>
</evidence>
<feature type="transmembrane region" description="Helical" evidence="1">
    <location>
        <begin position="6"/>
        <end position="24"/>
    </location>
</feature>
<keyword evidence="1" id="KW-0472">Membrane</keyword>
<organism evidence="2 3">
    <name type="scientific">Planococcus antarcticus DSM 14505</name>
    <dbReference type="NCBI Taxonomy" id="1185653"/>
    <lineage>
        <taxon>Bacteria</taxon>
        <taxon>Bacillati</taxon>
        <taxon>Bacillota</taxon>
        <taxon>Bacilli</taxon>
        <taxon>Bacillales</taxon>
        <taxon>Caryophanaceae</taxon>
        <taxon>Planococcus</taxon>
    </lineage>
</organism>
<proteinExistence type="predicted"/>
<keyword evidence="3" id="KW-1185">Reference proteome</keyword>
<protein>
    <recommendedName>
        <fullName evidence="4">DUF4181 domain-containing protein</fullName>
    </recommendedName>
</protein>